<dbReference type="EMBL" id="JAMCCK010000024">
    <property type="protein sequence ID" value="MCL3995219.1"/>
    <property type="molecule type" value="Genomic_DNA"/>
</dbReference>
<protein>
    <submittedName>
        <fullName evidence="1">ATP-binding protein</fullName>
    </submittedName>
</protein>
<dbReference type="RefSeq" id="WP_249461033.1">
    <property type="nucleotide sequence ID" value="NZ_JAMCCK010000024.1"/>
</dbReference>
<sequence length="196" mass="21704">MTPPTAQNRPDGASRRTDPVTDNVFVIVSGLPASGKSTLSYRLADELGWPVIDKDAILETLFDSLGVGDHTWRHRLSRAGDDILFTIAARATHAVLDNWWHHDTAPERLRQLDARLIEIFCDCDPALAAERFLRRTRHPGHLDPRLTPGQVAERVATIRATYPGPLRLGGPLLTIDTSRPLDIPALVEDVRGLLDT</sequence>
<keyword evidence="2" id="KW-1185">Reference proteome</keyword>
<dbReference type="SUPFAM" id="SSF52540">
    <property type="entry name" value="P-loop containing nucleoside triphosphate hydrolases"/>
    <property type="match status" value="1"/>
</dbReference>
<name>A0ABT0NUS2_9ACTN</name>
<keyword evidence="1" id="KW-0067">ATP-binding</keyword>
<dbReference type="Gene3D" id="3.40.50.300">
    <property type="entry name" value="P-loop containing nucleotide triphosphate hydrolases"/>
    <property type="match status" value="1"/>
</dbReference>
<keyword evidence="1" id="KW-0547">Nucleotide-binding</keyword>
<gene>
    <name evidence="1" type="ORF">M4438_17150</name>
</gene>
<dbReference type="GO" id="GO:0005524">
    <property type="term" value="F:ATP binding"/>
    <property type="evidence" value="ECO:0007669"/>
    <property type="project" value="UniProtKB-KW"/>
</dbReference>
<dbReference type="Proteomes" id="UP001202052">
    <property type="component" value="Unassembled WGS sequence"/>
</dbReference>
<dbReference type="PANTHER" id="PTHR37807">
    <property type="entry name" value="OS07G0160300 PROTEIN"/>
    <property type="match status" value="1"/>
</dbReference>
<comment type="caution">
    <text evidence="1">The sequence shown here is derived from an EMBL/GenBank/DDBJ whole genome shotgun (WGS) entry which is preliminary data.</text>
</comment>
<dbReference type="Pfam" id="PF13671">
    <property type="entry name" value="AAA_33"/>
    <property type="match status" value="1"/>
</dbReference>
<evidence type="ECO:0000313" key="2">
    <source>
        <dbReference type="Proteomes" id="UP001202052"/>
    </source>
</evidence>
<proteinExistence type="predicted"/>
<organism evidence="1 2">
    <name type="scientific">Streptomyces lavenduligriseus</name>
    <dbReference type="NCBI Taxonomy" id="67315"/>
    <lineage>
        <taxon>Bacteria</taxon>
        <taxon>Bacillati</taxon>
        <taxon>Actinomycetota</taxon>
        <taxon>Actinomycetes</taxon>
        <taxon>Kitasatosporales</taxon>
        <taxon>Streptomycetaceae</taxon>
        <taxon>Streptomyces</taxon>
    </lineage>
</organism>
<dbReference type="InterPro" id="IPR027417">
    <property type="entry name" value="P-loop_NTPase"/>
</dbReference>
<reference evidence="1 2" key="1">
    <citation type="submission" date="2022-05" db="EMBL/GenBank/DDBJ databases">
        <title>Genome Resource of Streptomyces lavenduligriseus GA1-1, a Strain with Broad-Spectrum Antifungal Activity against Phytopathogenic Fungi.</title>
        <authorList>
            <person name="Qi D."/>
        </authorList>
    </citation>
    <scope>NUCLEOTIDE SEQUENCE [LARGE SCALE GENOMIC DNA]</scope>
    <source>
        <strain evidence="1 2">GA1-1</strain>
    </source>
</reference>
<dbReference type="PANTHER" id="PTHR37807:SF3">
    <property type="entry name" value="OS07G0160300 PROTEIN"/>
    <property type="match status" value="1"/>
</dbReference>
<evidence type="ECO:0000313" key="1">
    <source>
        <dbReference type="EMBL" id="MCL3995219.1"/>
    </source>
</evidence>
<accession>A0ABT0NUS2</accession>